<evidence type="ECO:0000313" key="3">
    <source>
        <dbReference type="Proteomes" id="UP000271241"/>
    </source>
</evidence>
<organism evidence="2 3">
    <name type="scientific">Thamnocephalis sphaerospora</name>
    <dbReference type="NCBI Taxonomy" id="78915"/>
    <lineage>
        <taxon>Eukaryota</taxon>
        <taxon>Fungi</taxon>
        <taxon>Fungi incertae sedis</taxon>
        <taxon>Zoopagomycota</taxon>
        <taxon>Zoopagomycotina</taxon>
        <taxon>Zoopagomycetes</taxon>
        <taxon>Zoopagales</taxon>
        <taxon>Sigmoideomycetaceae</taxon>
        <taxon>Thamnocephalis</taxon>
    </lineage>
</organism>
<dbReference type="STRING" id="78915.A0A4P9XNK2"/>
<keyword evidence="1" id="KW-0472">Membrane</keyword>
<proteinExistence type="predicted"/>
<name>A0A4P9XNK2_9FUNG</name>
<dbReference type="Gene3D" id="2.60.40.1820">
    <property type="match status" value="1"/>
</dbReference>
<dbReference type="AlphaFoldDB" id="A0A4P9XNK2"/>
<keyword evidence="1" id="KW-1133">Transmembrane helix</keyword>
<dbReference type="Proteomes" id="UP000271241">
    <property type="component" value="Unassembled WGS sequence"/>
</dbReference>
<evidence type="ECO:0000256" key="1">
    <source>
        <dbReference type="SAM" id="Phobius"/>
    </source>
</evidence>
<feature type="transmembrane region" description="Helical" evidence="1">
    <location>
        <begin position="21"/>
        <end position="46"/>
    </location>
</feature>
<accession>A0A4P9XNK2</accession>
<sequence length="192" mass="21193">MEHWHALKKGDGEKSRARSCACRACIGCFVSIVLIAAILGIVYIFIRPRLRDVQVVDIKQVAEPNIRLNGTDSGFSARYDIALQVDNPGDTSWTFTELVANVFDKPSNKKLGGGSLTDTKVTRNQVQSLNLPATLDYRGTGNGDEIVSRFAHICGQPRQAMDVRVSTTISIKGFSWIYKPTIDKDFSITCPQ</sequence>
<reference evidence="3" key="1">
    <citation type="journal article" date="2018" name="Nat. Microbiol.">
        <title>Leveraging single-cell genomics to expand the fungal tree of life.</title>
        <authorList>
            <person name="Ahrendt S.R."/>
            <person name="Quandt C.A."/>
            <person name="Ciobanu D."/>
            <person name="Clum A."/>
            <person name="Salamov A."/>
            <person name="Andreopoulos B."/>
            <person name="Cheng J.F."/>
            <person name="Woyke T."/>
            <person name="Pelin A."/>
            <person name="Henrissat B."/>
            <person name="Reynolds N.K."/>
            <person name="Benny G.L."/>
            <person name="Smith M.E."/>
            <person name="James T.Y."/>
            <person name="Grigoriev I.V."/>
        </authorList>
    </citation>
    <scope>NUCLEOTIDE SEQUENCE [LARGE SCALE GENOMIC DNA]</scope>
    <source>
        <strain evidence="3">RSA 1356</strain>
    </source>
</reference>
<dbReference type="EMBL" id="KZ992783">
    <property type="protein sequence ID" value="RKP06991.1"/>
    <property type="molecule type" value="Genomic_DNA"/>
</dbReference>
<gene>
    <name evidence="2" type="ORF">THASP1DRAFT_31201</name>
</gene>
<evidence type="ECO:0008006" key="4">
    <source>
        <dbReference type="Google" id="ProtNLM"/>
    </source>
</evidence>
<evidence type="ECO:0000313" key="2">
    <source>
        <dbReference type="EMBL" id="RKP06991.1"/>
    </source>
</evidence>
<protein>
    <recommendedName>
        <fullName evidence="4">Late embryogenesis abundant protein LEA-2 subgroup domain-containing protein</fullName>
    </recommendedName>
</protein>
<keyword evidence="1" id="KW-0812">Transmembrane</keyword>
<keyword evidence="3" id="KW-1185">Reference proteome</keyword>